<keyword evidence="4 8" id="KW-0812">Transmembrane</keyword>
<dbReference type="EMBL" id="JQ418523">
    <property type="protein sequence ID" value="AFK88991.1"/>
    <property type="molecule type" value="Genomic_DNA"/>
</dbReference>
<feature type="transmembrane region" description="Helical" evidence="8">
    <location>
        <begin position="67"/>
        <end position="90"/>
    </location>
</feature>
<accession>I3W064</accession>
<feature type="compositionally biased region" description="Polar residues" evidence="7">
    <location>
        <begin position="530"/>
        <end position="550"/>
    </location>
</feature>
<keyword evidence="3" id="KW-1003">Cell membrane</keyword>
<dbReference type="InterPro" id="IPR051539">
    <property type="entry name" value="T4SS-coupling_protein"/>
</dbReference>
<name>I3W064_ACEPA</name>
<keyword evidence="6 8" id="KW-0472">Membrane</keyword>
<geneLocation type="plasmid" evidence="9">
    <name>pAC258-29</name>
</geneLocation>
<dbReference type="NCBIfam" id="NF010394">
    <property type="entry name" value="PRK13822.1"/>
    <property type="match status" value="1"/>
</dbReference>
<dbReference type="AlphaFoldDB" id="I3W064"/>
<evidence type="ECO:0000256" key="4">
    <source>
        <dbReference type="ARBA" id="ARBA00022692"/>
    </source>
</evidence>
<dbReference type="PANTHER" id="PTHR37937">
    <property type="entry name" value="CONJUGATIVE TRANSFER: DNA TRANSPORT"/>
    <property type="match status" value="1"/>
</dbReference>
<comment type="similarity">
    <text evidence="2">Belongs to the VirD4/TraG family.</text>
</comment>
<feature type="region of interest" description="Disordered" evidence="7">
    <location>
        <begin position="529"/>
        <end position="551"/>
    </location>
</feature>
<evidence type="ECO:0000313" key="9">
    <source>
        <dbReference type="EMBL" id="AFK88991.1"/>
    </source>
</evidence>
<evidence type="ECO:0000256" key="7">
    <source>
        <dbReference type="SAM" id="MobiDB-lite"/>
    </source>
</evidence>
<keyword evidence="5 8" id="KW-1133">Transmembrane helix</keyword>
<evidence type="ECO:0000256" key="1">
    <source>
        <dbReference type="ARBA" id="ARBA00004651"/>
    </source>
</evidence>
<organism evidence="9">
    <name type="scientific">Acetobacter pasteurianus</name>
    <name type="common">Acetobacter turbidans</name>
    <dbReference type="NCBI Taxonomy" id="438"/>
    <lineage>
        <taxon>Bacteria</taxon>
        <taxon>Pseudomonadati</taxon>
        <taxon>Pseudomonadota</taxon>
        <taxon>Alphaproteobacteria</taxon>
        <taxon>Acetobacterales</taxon>
        <taxon>Acetobacteraceae</taxon>
        <taxon>Acetobacter</taxon>
    </lineage>
</organism>
<evidence type="ECO:0000256" key="6">
    <source>
        <dbReference type="ARBA" id="ARBA00023136"/>
    </source>
</evidence>
<dbReference type="PANTHER" id="PTHR37937:SF1">
    <property type="entry name" value="CONJUGATIVE TRANSFER: DNA TRANSPORT"/>
    <property type="match status" value="1"/>
</dbReference>
<evidence type="ECO:0000256" key="8">
    <source>
        <dbReference type="SAM" id="Phobius"/>
    </source>
</evidence>
<dbReference type="SUPFAM" id="SSF52540">
    <property type="entry name" value="P-loop containing nucleoside triphosphate hydrolases"/>
    <property type="match status" value="1"/>
</dbReference>
<dbReference type="GO" id="GO:0005886">
    <property type="term" value="C:plasma membrane"/>
    <property type="evidence" value="ECO:0007669"/>
    <property type="project" value="UniProtKB-SubCell"/>
</dbReference>
<comment type="subcellular location">
    <subcellularLocation>
        <location evidence="1">Cell membrane</location>
        <topology evidence="1">Multi-pass membrane protein</topology>
    </subcellularLocation>
</comment>
<proteinExistence type="inferred from homology"/>
<dbReference type="Gene3D" id="3.40.50.300">
    <property type="entry name" value="P-loop containing nucleotide triphosphate hydrolases"/>
    <property type="match status" value="1"/>
</dbReference>
<evidence type="ECO:0000256" key="5">
    <source>
        <dbReference type="ARBA" id="ARBA00022989"/>
    </source>
</evidence>
<dbReference type="CDD" id="cd01127">
    <property type="entry name" value="TrwB_TraG_TraD_VirD4"/>
    <property type="match status" value="1"/>
</dbReference>
<evidence type="ECO:0000256" key="3">
    <source>
        <dbReference type="ARBA" id="ARBA00022475"/>
    </source>
</evidence>
<sequence length="612" mass="67567">MNRKKKLQTLFGFLAFFLVVESAAIIAAASQVFVWWHGLAIDPPLSLYCWFPYFNRYQGDPVIKNQLLISVAVPTAGFIGFDGLLLWAFIQGRRKRRLRPAKAGQTPTAPVRALSDSFGNADWLPMNKLQALFPGPSPEYGGIVVGEAYRVDQSDVAKIPFNPDDRRTWGQGGKAPLLIDPCKTGSTHGAIFAGSGSFKTTSVVIPTLLHWTGSAVILDPACQIAPMIKQAREDMGHKVMVVKPGKGFNVLGWIDPSNPLAETHVTDVVHQLDGGDPQDNKSKSENDMFETRGRELMTCILADLLWSDLPAEQKNLREFRARLTTPEKEMKPFLQRIYSGSKSPLARQLAGSLMGVFSETFSGIYSHATAATQWLGIKAYADMVSEGDFDPAALKTGKLTICLQIPMSSLRSNPALGRLTIGTLLNVVYQAEGRIKGRVLYLLDEVNLLGRLKALADARDGARKYGVTLLMIWQSVGQVEGTWGKSGKTEWYNSLSWRIYAGIDDPDTQKEISTTCGTYTIITVGESENRSSNSGVQSASRSFGTSQNISERPRDLIRAEEVSTTMRLDEQIMFVKNTAPIRCGRAIYFRRPEMVKVVNDDPFIQKTENAAE</sequence>
<evidence type="ECO:0000256" key="2">
    <source>
        <dbReference type="ARBA" id="ARBA00008806"/>
    </source>
</evidence>
<reference evidence="9" key="1">
    <citation type="submission" date="2012-01" db="EMBL/GenBank/DDBJ databases">
        <authorList>
            <person name="Summers A.O."/>
            <person name="Wireman J."/>
        </authorList>
    </citation>
    <scope>NUCLEOTIDE SEQUENCE</scope>
    <source>
        <strain evidence="9">AC2-58</strain>
        <plasmid evidence="9">pAC258-29</plasmid>
    </source>
</reference>
<dbReference type="InterPro" id="IPR027417">
    <property type="entry name" value="P-loop_NTPase"/>
</dbReference>
<dbReference type="InterPro" id="IPR003688">
    <property type="entry name" value="TraG/VirD4"/>
</dbReference>
<protein>
    <submittedName>
        <fullName evidence="9">Conjugal transfer protein traG</fullName>
    </submittedName>
</protein>
<keyword evidence="9" id="KW-0614">Plasmid</keyword>
<dbReference type="Pfam" id="PF02534">
    <property type="entry name" value="T4SS-DNA_transf"/>
    <property type="match status" value="1"/>
</dbReference>